<keyword evidence="2" id="KW-1185">Reference proteome</keyword>
<evidence type="ECO:0000313" key="1">
    <source>
        <dbReference type="EMBL" id="KXG40354.1"/>
    </source>
</evidence>
<proteinExistence type="predicted"/>
<sequence length="83" mass="8992">MKEKEAIALCGMLSGSRPLSTCKHGCSSSLLQLLAGTSDQASFPSEITFMRSNVWFPSDFSSSYACSTDIMLLHACSFLHLPL</sequence>
<gene>
    <name evidence="1" type="ORF">SORBI_3001G534200</name>
</gene>
<organism evidence="1 2">
    <name type="scientific">Sorghum bicolor</name>
    <name type="common">Sorghum</name>
    <name type="synonym">Sorghum vulgare</name>
    <dbReference type="NCBI Taxonomy" id="4558"/>
    <lineage>
        <taxon>Eukaryota</taxon>
        <taxon>Viridiplantae</taxon>
        <taxon>Streptophyta</taxon>
        <taxon>Embryophyta</taxon>
        <taxon>Tracheophyta</taxon>
        <taxon>Spermatophyta</taxon>
        <taxon>Magnoliopsida</taxon>
        <taxon>Liliopsida</taxon>
        <taxon>Poales</taxon>
        <taxon>Poaceae</taxon>
        <taxon>PACMAD clade</taxon>
        <taxon>Panicoideae</taxon>
        <taxon>Andropogonodae</taxon>
        <taxon>Andropogoneae</taxon>
        <taxon>Sorghinae</taxon>
        <taxon>Sorghum</taxon>
    </lineage>
</organism>
<dbReference type="AlphaFoldDB" id="A0A1B6QR13"/>
<accession>A0A1B6QR13</accession>
<evidence type="ECO:0000313" key="2">
    <source>
        <dbReference type="Proteomes" id="UP000000768"/>
    </source>
</evidence>
<reference evidence="1 2" key="1">
    <citation type="journal article" date="2009" name="Nature">
        <title>The Sorghum bicolor genome and the diversification of grasses.</title>
        <authorList>
            <person name="Paterson A.H."/>
            <person name="Bowers J.E."/>
            <person name="Bruggmann R."/>
            <person name="Dubchak I."/>
            <person name="Grimwood J."/>
            <person name="Gundlach H."/>
            <person name="Haberer G."/>
            <person name="Hellsten U."/>
            <person name="Mitros T."/>
            <person name="Poliakov A."/>
            <person name="Schmutz J."/>
            <person name="Spannagl M."/>
            <person name="Tang H."/>
            <person name="Wang X."/>
            <person name="Wicker T."/>
            <person name="Bharti A.K."/>
            <person name="Chapman J."/>
            <person name="Feltus F.A."/>
            <person name="Gowik U."/>
            <person name="Grigoriev I.V."/>
            <person name="Lyons E."/>
            <person name="Maher C.A."/>
            <person name="Martis M."/>
            <person name="Narechania A."/>
            <person name="Otillar R.P."/>
            <person name="Penning B.W."/>
            <person name="Salamov A.A."/>
            <person name="Wang Y."/>
            <person name="Zhang L."/>
            <person name="Carpita N.C."/>
            <person name="Freeling M."/>
            <person name="Gingle A.R."/>
            <person name="Hash C.T."/>
            <person name="Keller B."/>
            <person name="Klein P."/>
            <person name="Kresovich S."/>
            <person name="McCann M.C."/>
            <person name="Ming R."/>
            <person name="Peterson D.G."/>
            <person name="Mehboob-ur-Rahman"/>
            <person name="Ware D."/>
            <person name="Westhoff P."/>
            <person name="Mayer K.F."/>
            <person name="Messing J."/>
            <person name="Rokhsar D.S."/>
        </authorList>
    </citation>
    <scope>NUCLEOTIDE SEQUENCE [LARGE SCALE GENOMIC DNA]</scope>
    <source>
        <strain evidence="2">cv. BTx623</strain>
    </source>
</reference>
<name>A0A1B6QR13_SORBI</name>
<dbReference type="InParanoid" id="A0A1B6QR13"/>
<protein>
    <submittedName>
        <fullName evidence="1">Uncharacterized protein</fullName>
    </submittedName>
</protein>
<dbReference type="EMBL" id="CM000760">
    <property type="protein sequence ID" value="KXG40354.1"/>
    <property type="molecule type" value="Genomic_DNA"/>
</dbReference>
<reference evidence="2" key="2">
    <citation type="journal article" date="2018" name="Plant J.">
        <title>The Sorghum bicolor reference genome: improved assembly, gene annotations, a transcriptome atlas, and signatures of genome organization.</title>
        <authorList>
            <person name="McCormick R.F."/>
            <person name="Truong S.K."/>
            <person name="Sreedasyam A."/>
            <person name="Jenkins J."/>
            <person name="Shu S."/>
            <person name="Sims D."/>
            <person name="Kennedy M."/>
            <person name="Amirebrahimi M."/>
            <person name="Weers B.D."/>
            <person name="McKinley B."/>
            <person name="Mattison A."/>
            <person name="Morishige D.T."/>
            <person name="Grimwood J."/>
            <person name="Schmutz J."/>
            <person name="Mullet J.E."/>
        </authorList>
    </citation>
    <scope>NUCLEOTIDE SEQUENCE [LARGE SCALE GENOMIC DNA]</scope>
    <source>
        <strain evidence="2">cv. BTx623</strain>
    </source>
</reference>
<dbReference type="Gramene" id="KXG40354">
    <property type="protein sequence ID" value="KXG40354"/>
    <property type="gene ID" value="SORBI_3001G534200"/>
</dbReference>
<dbReference type="Proteomes" id="UP000000768">
    <property type="component" value="Chromosome 1"/>
</dbReference>